<reference evidence="2" key="1">
    <citation type="submission" date="2022-07" db="EMBL/GenBank/DDBJ databases">
        <title>Fungi with potential for degradation of polypropylene.</title>
        <authorList>
            <person name="Gostincar C."/>
        </authorList>
    </citation>
    <scope>NUCLEOTIDE SEQUENCE</scope>
    <source>
        <strain evidence="2">EXF-13287</strain>
    </source>
</reference>
<evidence type="ECO:0000313" key="2">
    <source>
        <dbReference type="EMBL" id="KAJ9131703.1"/>
    </source>
</evidence>
<evidence type="ECO:0000256" key="1">
    <source>
        <dbReference type="SAM" id="MobiDB-lite"/>
    </source>
</evidence>
<gene>
    <name evidence="2" type="ORF">NKR19_g9490</name>
</gene>
<feature type="region of interest" description="Disordered" evidence="1">
    <location>
        <begin position="99"/>
        <end position="118"/>
    </location>
</feature>
<protein>
    <submittedName>
        <fullName evidence="2">Uncharacterized protein</fullName>
    </submittedName>
</protein>
<proteinExistence type="predicted"/>
<feature type="region of interest" description="Disordered" evidence="1">
    <location>
        <begin position="1"/>
        <end position="31"/>
    </location>
</feature>
<sequence length="118" mass="12875">MGGGLPGSQSAIEDDFHSGQIDDNGQLPEEQTALQGLQHTLEQMTRALEQMVGTLQQVARNTSSTNDQLKRQNGLLQATADHVSKKMTELAERVEGYLVGPHPAQPTDGYPDFHFSTE</sequence>
<organism evidence="2 3">
    <name type="scientific">Coniochaeta hoffmannii</name>
    <dbReference type="NCBI Taxonomy" id="91930"/>
    <lineage>
        <taxon>Eukaryota</taxon>
        <taxon>Fungi</taxon>
        <taxon>Dikarya</taxon>
        <taxon>Ascomycota</taxon>
        <taxon>Pezizomycotina</taxon>
        <taxon>Sordariomycetes</taxon>
        <taxon>Sordariomycetidae</taxon>
        <taxon>Coniochaetales</taxon>
        <taxon>Coniochaetaceae</taxon>
        <taxon>Coniochaeta</taxon>
    </lineage>
</organism>
<dbReference type="Proteomes" id="UP001174691">
    <property type="component" value="Unassembled WGS sequence"/>
</dbReference>
<dbReference type="EMBL" id="JANBVN010000232">
    <property type="protein sequence ID" value="KAJ9131703.1"/>
    <property type="molecule type" value="Genomic_DNA"/>
</dbReference>
<name>A0AA38RBL1_9PEZI</name>
<keyword evidence="3" id="KW-1185">Reference proteome</keyword>
<evidence type="ECO:0000313" key="3">
    <source>
        <dbReference type="Proteomes" id="UP001174691"/>
    </source>
</evidence>
<comment type="caution">
    <text evidence="2">The sequence shown here is derived from an EMBL/GenBank/DDBJ whole genome shotgun (WGS) entry which is preliminary data.</text>
</comment>
<accession>A0AA38RBL1</accession>
<dbReference type="AlphaFoldDB" id="A0AA38RBL1"/>